<proteinExistence type="predicted"/>
<protein>
    <recommendedName>
        <fullName evidence="4">DUF5681 domain-containing protein</fullName>
    </recommendedName>
</protein>
<evidence type="ECO:0000313" key="3">
    <source>
        <dbReference type="Proteomes" id="UP000197783"/>
    </source>
</evidence>
<organism evidence="2 3">
    <name type="scientific">Sphingomonas mucosissima</name>
    <dbReference type="NCBI Taxonomy" id="370959"/>
    <lineage>
        <taxon>Bacteria</taxon>
        <taxon>Pseudomonadati</taxon>
        <taxon>Pseudomonadota</taxon>
        <taxon>Alphaproteobacteria</taxon>
        <taxon>Sphingomonadales</taxon>
        <taxon>Sphingomonadaceae</taxon>
        <taxon>Sphingomonas</taxon>
    </lineage>
</organism>
<dbReference type="Proteomes" id="UP000197783">
    <property type="component" value="Unassembled WGS sequence"/>
</dbReference>
<keyword evidence="3" id="KW-1185">Reference proteome</keyword>
<dbReference type="EMBL" id="NBBJ01000001">
    <property type="protein sequence ID" value="OWK31790.1"/>
    <property type="molecule type" value="Genomic_DNA"/>
</dbReference>
<reference evidence="2 3" key="1">
    <citation type="submission" date="2017-03" db="EMBL/GenBank/DDBJ databases">
        <title>Genome sequence of Sphingomonas mucosissima DSM 17494.</title>
        <authorList>
            <person name="Poehlein A."/>
            <person name="Wuebbeler J.H."/>
            <person name="Steinbuechel A."/>
            <person name="Daniel R."/>
        </authorList>
    </citation>
    <scope>NUCLEOTIDE SEQUENCE [LARGE SCALE GENOMIC DNA]</scope>
    <source>
        <strain evidence="2 3">DSM 17494</strain>
    </source>
</reference>
<accession>A0A245ZPX8</accession>
<gene>
    <name evidence="2" type="ORF">SPMU_01080</name>
</gene>
<name>A0A245ZPX8_9SPHN</name>
<comment type="caution">
    <text evidence="2">The sequence shown here is derived from an EMBL/GenBank/DDBJ whole genome shotgun (WGS) entry which is preliminary data.</text>
</comment>
<sequence length="181" mass="19553">MPSKPTGRPRGRPKGSKNVPTLEAFVVESIMAPTIVSPSSPPGAPRGPWADMTPQERSAYSKALNARRRSHRGGKPFGVPRRMTVAQHEAHQAAQQPGINRIMTKLGERHHLPDDPRAVEALTVAMTVLRSPIASKDKVAAARLILDFTKHRPTVKAEKAVKTAEELLDELAASQAAPSSI</sequence>
<evidence type="ECO:0000256" key="1">
    <source>
        <dbReference type="SAM" id="MobiDB-lite"/>
    </source>
</evidence>
<dbReference type="AlphaFoldDB" id="A0A245ZPX8"/>
<evidence type="ECO:0008006" key="4">
    <source>
        <dbReference type="Google" id="ProtNLM"/>
    </source>
</evidence>
<evidence type="ECO:0000313" key="2">
    <source>
        <dbReference type="EMBL" id="OWK31790.1"/>
    </source>
</evidence>
<feature type="region of interest" description="Disordered" evidence="1">
    <location>
        <begin position="1"/>
        <end position="21"/>
    </location>
</feature>